<sequence>MGPALRKSANKPLPVIKYLHPYYQRSLHDCFVKLPLEQASENSCRHFWTVVTRGPDEKPLGPTWHRTRGAERQKTERWHSIGHKMKFSGGTAANTPSGIKHGTIPTVAS</sequence>
<accession>A0ABD2M5B2</accession>
<organism evidence="2 3">
    <name type="scientific">Heterodera trifolii</name>
    <dbReference type="NCBI Taxonomy" id="157864"/>
    <lineage>
        <taxon>Eukaryota</taxon>
        <taxon>Metazoa</taxon>
        <taxon>Ecdysozoa</taxon>
        <taxon>Nematoda</taxon>
        <taxon>Chromadorea</taxon>
        <taxon>Rhabditida</taxon>
        <taxon>Tylenchina</taxon>
        <taxon>Tylenchomorpha</taxon>
        <taxon>Tylenchoidea</taxon>
        <taxon>Heteroderidae</taxon>
        <taxon>Heteroderinae</taxon>
        <taxon>Heterodera</taxon>
    </lineage>
</organism>
<dbReference type="AlphaFoldDB" id="A0ABD2M5B2"/>
<dbReference type="EMBL" id="JBICBT010000130">
    <property type="protein sequence ID" value="KAL3122702.1"/>
    <property type="molecule type" value="Genomic_DNA"/>
</dbReference>
<evidence type="ECO:0000256" key="1">
    <source>
        <dbReference type="SAM" id="MobiDB-lite"/>
    </source>
</evidence>
<reference evidence="2 3" key="1">
    <citation type="submission" date="2024-10" db="EMBL/GenBank/DDBJ databases">
        <authorList>
            <person name="Kim D."/>
        </authorList>
    </citation>
    <scope>NUCLEOTIDE SEQUENCE [LARGE SCALE GENOMIC DNA]</scope>
    <source>
        <strain evidence="2">BH-2024</strain>
    </source>
</reference>
<comment type="caution">
    <text evidence="2">The sequence shown here is derived from an EMBL/GenBank/DDBJ whole genome shotgun (WGS) entry which is preliminary data.</text>
</comment>
<feature type="region of interest" description="Disordered" evidence="1">
    <location>
        <begin position="83"/>
        <end position="109"/>
    </location>
</feature>
<keyword evidence="3" id="KW-1185">Reference proteome</keyword>
<dbReference type="Proteomes" id="UP001620626">
    <property type="component" value="Unassembled WGS sequence"/>
</dbReference>
<evidence type="ECO:0000313" key="3">
    <source>
        <dbReference type="Proteomes" id="UP001620626"/>
    </source>
</evidence>
<protein>
    <submittedName>
        <fullName evidence="2">Uncharacterized protein</fullName>
    </submittedName>
</protein>
<name>A0ABD2M5B2_9BILA</name>
<proteinExistence type="predicted"/>
<gene>
    <name evidence="2" type="ORF">niasHT_009599</name>
</gene>
<evidence type="ECO:0000313" key="2">
    <source>
        <dbReference type="EMBL" id="KAL3122702.1"/>
    </source>
</evidence>